<sequence>MKKNNLDANYWENRYLNQNTGWDIGEISNPIKKYINQIPDKSIKILIPGAGNSYEVEYLWKLGFKNIYALDIAESPLKNLKKRIPSFANEQCLQMDFFDLNMKFDLIIEQTFFCALNPSLRKNYVLKMNDLLNTNGKLSGLFFDFELTENGPPFGGNKEIYYRLFKDNFKIKTLESSFNSIEGRKDKELFFIFEKK</sequence>
<dbReference type="Proteomes" id="UP000624701">
    <property type="component" value="Unassembled WGS sequence"/>
</dbReference>
<keyword evidence="1" id="KW-0597">Phosphoprotein</keyword>
<dbReference type="InterPro" id="IPR008854">
    <property type="entry name" value="TPMT"/>
</dbReference>
<name>A0ABQ2BXR7_9FLAO</name>
<dbReference type="GO" id="GO:0008168">
    <property type="term" value="F:methyltransferase activity"/>
    <property type="evidence" value="ECO:0007669"/>
    <property type="project" value="UniProtKB-KW"/>
</dbReference>
<proteinExistence type="predicted"/>
<reference evidence="6" key="1">
    <citation type="journal article" date="2019" name="Int. J. Syst. Evol. Microbiol.">
        <title>The Global Catalogue of Microorganisms (GCM) 10K type strain sequencing project: providing services to taxonomists for standard genome sequencing and annotation.</title>
        <authorList>
            <consortium name="The Broad Institute Genomics Platform"/>
            <consortium name="The Broad Institute Genome Sequencing Center for Infectious Disease"/>
            <person name="Wu L."/>
            <person name="Ma J."/>
        </authorList>
    </citation>
    <scope>NUCLEOTIDE SEQUENCE [LARGE SCALE GENOMIC DNA]</scope>
    <source>
        <strain evidence="6">CCM 8681</strain>
    </source>
</reference>
<evidence type="ECO:0000256" key="2">
    <source>
        <dbReference type="ARBA" id="ARBA00022603"/>
    </source>
</evidence>
<evidence type="ECO:0000313" key="6">
    <source>
        <dbReference type="Proteomes" id="UP000624701"/>
    </source>
</evidence>
<keyword evidence="3" id="KW-0808">Transferase</keyword>
<dbReference type="Pfam" id="PF05724">
    <property type="entry name" value="TPMT"/>
    <property type="match status" value="1"/>
</dbReference>
<dbReference type="RefSeq" id="WP_188374142.1">
    <property type="nucleotide sequence ID" value="NZ_BMDQ01000001.1"/>
</dbReference>
<accession>A0ABQ2BXR7</accession>
<keyword evidence="2 5" id="KW-0489">Methyltransferase</keyword>
<protein>
    <submittedName>
        <fullName evidence="5">SAM-dependent methyltransferase</fullName>
    </submittedName>
</protein>
<evidence type="ECO:0000256" key="3">
    <source>
        <dbReference type="ARBA" id="ARBA00022679"/>
    </source>
</evidence>
<dbReference type="InterPro" id="IPR029063">
    <property type="entry name" value="SAM-dependent_MTases_sf"/>
</dbReference>
<comment type="caution">
    <text evidence="5">The sequence shown here is derived from an EMBL/GenBank/DDBJ whole genome shotgun (WGS) entry which is preliminary data.</text>
</comment>
<evidence type="ECO:0000313" key="5">
    <source>
        <dbReference type="EMBL" id="GGI57270.1"/>
    </source>
</evidence>
<organism evidence="5 6">
    <name type="scientific">Winogradskyella haliclonae</name>
    <dbReference type="NCBI Taxonomy" id="2048558"/>
    <lineage>
        <taxon>Bacteria</taxon>
        <taxon>Pseudomonadati</taxon>
        <taxon>Bacteroidota</taxon>
        <taxon>Flavobacteriia</taxon>
        <taxon>Flavobacteriales</taxon>
        <taxon>Flavobacteriaceae</taxon>
        <taxon>Winogradskyella</taxon>
    </lineage>
</organism>
<keyword evidence="4" id="KW-0949">S-adenosyl-L-methionine</keyword>
<dbReference type="EMBL" id="BMDQ01000001">
    <property type="protein sequence ID" value="GGI57270.1"/>
    <property type="molecule type" value="Genomic_DNA"/>
</dbReference>
<dbReference type="SUPFAM" id="SSF53335">
    <property type="entry name" value="S-adenosyl-L-methionine-dependent methyltransferases"/>
    <property type="match status" value="1"/>
</dbReference>
<dbReference type="PROSITE" id="PS51585">
    <property type="entry name" value="SAM_MT_TPMT"/>
    <property type="match status" value="1"/>
</dbReference>
<dbReference type="PANTHER" id="PTHR32183">
    <property type="match status" value="1"/>
</dbReference>
<dbReference type="Gene3D" id="3.40.50.150">
    <property type="entry name" value="Vaccinia Virus protein VP39"/>
    <property type="match status" value="1"/>
</dbReference>
<keyword evidence="6" id="KW-1185">Reference proteome</keyword>
<evidence type="ECO:0000256" key="1">
    <source>
        <dbReference type="ARBA" id="ARBA00022553"/>
    </source>
</evidence>
<dbReference type="GO" id="GO:0032259">
    <property type="term" value="P:methylation"/>
    <property type="evidence" value="ECO:0007669"/>
    <property type="project" value="UniProtKB-KW"/>
</dbReference>
<evidence type="ECO:0000256" key="4">
    <source>
        <dbReference type="ARBA" id="ARBA00022691"/>
    </source>
</evidence>
<gene>
    <name evidence="5" type="primary">tpm</name>
    <name evidence="5" type="ORF">GCM10011444_15790</name>
</gene>
<dbReference type="PANTHER" id="PTHR32183:SF6">
    <property type="entry name" value="CYSTEINE SULFINATE DESULFINASE_CYSTEINE DESULFURASE AND RELATED ENZYMES"/>
    <property type="match status" value="1"/>
</dbReference>